<evidence type="ECO:0000313" key="2">
    <source>
        <dbReference type="Proteomes" id="UP000503469"/>
    </source>
</evidence>
<keyword evidence="2" id="KW-1185">Reference proteome</keyword>
<organism evidence="1 2">
    <name type="scientific">Pseudomonas phage MR15</name>
    <dbReference type="NCBI Taxonomy" id="2711179"/>
    <lineage>
        <taxon>Viruses</taxon>
        <taxon>Duplodnaviria</taxon>
        <taxon>Heunggongvirae</taxon>
        <taxon>Uroviricota</taxon>
        <taxon>Caudoviricetes</taxon>
        <taxon>Readingvirus</taxon>
        <taxon>Readingvirus MR15</taxon>
    </lineage>
</organism>
<accession>A0A6M3TE30</accession>
<proteinExistence type="predicted"/>
<dbReference type="EMBL" id="MT104475">
    <property type="protein sequence ID" value="QJD55273.1"/>
    <property type="molecule type" value="Genomic_DNA"/>
</dbReference>
<gene>
    <name evidence="1" type="ORF">Psm1vBMR15_gp59</name>
</gene>
<dbReference type="Proteomes" id="UP000503469">
    <property type="component" value="Segment"/>
</dbReference>
<reference evidence="1 2" key="1">
    <citation type="journal article" date="2020" name="Microb. Biotechnol.">
        <title>Phage biocontrol to combat Pseudomonas syringae pathogens causing disease in cherry.</title>
        <authorList>
            <person name="Rabiey M."/>
            <person name="Roy S.R."/>
            <person name="Holtappels D."/>
            <person name="Franceschetti L."/>
            <person name="Quilty B.J."/>
            <person name="Creeth R."/>
            <person name="Sundin G.W."/>
            <person name="Wagemans J."/>
            <person name="Lavigne R."/>
            <person name="Jackson R.W."/>
        </authorList>
    </citation>
    <scope>NUCLEOTIDE SEQUENCE [LARGE SCALE GENOMIC DNA]</scope>
</reference>
<sequence>MRRSLALHEQPKEGRLLEYQNLSPETRERVEELAREKQYSLDEALEEILIETIAMGGLTFAARPKATLTSIKGGPKGDHLIRTSATDPL</sequence>
<protein>
    <submittedName>
        <fullName evidence="1">Putative Cro/Cl family transcriptional regulator</fullName>
    </submittedName>
</protein>
<name>A0A6M3TE30_9CAUD</name>
<evidence type="ECO:0000313" key="1">
    <source>
        <dbReference type="EMBL" id="QJD55273.1"/>
    </source>
</evidence>